<accession>A0A814RBU2</accession>
<organism evidence="1 3">
    <name type="scientific">Rotaria sordida</name>
    <dbReference type="NCBI Taxonomy" id="392033"/>
    <lineage>
        <taxon>Eukaryota</taxon>
        <taxon>Metazoa</taxon>
        <taxon>Spiralia</taxon>
        <taxon>Gnathifera</taxon>
        <taxon>Rotifera</taxon>
        <taxon>Eurotatoria</taxon>
        <taxon>Bdelloidea</taxon>
        <taxon>Philodinida</taxon>
        <taxon>Philodinidae</taxon>
        <taxon>Rotaria</taxon>
    </lineage>
</organism>
<dbReference type="AlphaFoldDB" id="A0A814RBU2"/>
<dbReference type="EMBL" id="CAJOBD010007347">
    <property type="protein sequence ID" value="CAF4084453.1"/>
    <property type="molecule type" value="Genomic_DNA"/>
</dbReference>
<gene>
    <name evidence="2" type="ORF">JBS370_LOCUS30892</name>
    <name evidence="1" type="ORF">ZHD862_LOCUS19153</name>
</gene>
<comment type="caution">
    <text evidence="1">The sequence shown here is derived from an EMBL/GenBank/DDBJ whole genome shotgun (WGS) entry which is preliminary data.</text>
</comment>
<dbReference type="Proteomes" id="UP000663864">
    <property type="component" value="Unassembled WGS sequence"/>
</dbReference>
<reference evidence="1" key="1">
    <citation type="submission" date="2021-02" db="EMBL/GenBank/DDBJ databases">
        <authorList>
            <person name="Nowell W R."/>
        </authorList>
    </citation>
    <scope>NUCLEOTIDE SEQUENCE</scope>
</reference>
<evidence type="ECO:0000313" key="1">
    <source>
        <dbReference type="EMBL" id="CAF1131359.1"/>
    </source>
</evidence>
<proteinExistence type="predicted"/>
<evidence type="ECO:0000313" key="3">
    <source>
        <dbReference type="Proteomes" id="UP000663864"/>
    </source>
</evidence>
<dbReference type="EMBL" id="CAJNOT010001027">
    <property type="protein sequence ID" value="CAF1131359.1"/>
    <property type="molecule type" value="Genomic_DNA"/>
</dbReference>
<protein>
    <submittedName>
        <fullName evidence="1">Uncharacterized protein</fullName>
    </submittedName>
</protein>
<dbReference type="Proteomes" id="UP000663836">
    <property type="component" value="Unassembled WGS sequence"/>
</dbReference>
<sequence>MIKDDRTNTRDENKTYLEASNLINNLRIANSNISSYENANRQVVSSFVVDKSNDEVYKKVNMSNRLSINSEETNVVKNQYHLEQDTNDEEFDVFITQNFVAFSRKQNVIEWLNETENKFKQFRIGRNLRFDAIFLLVEDEARLKYLKYRQEIRSIEDFYAFLLSHYEQSTSTLSQSKCCQTITDTGYDSSLSYPTKFARNSNQVWVWM</sequence>
<evidence type="ECO:0000313" key="2">
    <source>
        <dbReference type="EMBL" id="CAF4084453.1"/>
    </source>
</evidence>
<name>A0A814RBU2_9BILA</name>